<gene>
    <name evidence="1" type="ORF">HHI36_001945</name>
</gene>
<dbReference type="Proteomes" id="UP001516400">
    <property type="component" value="Unassembled WGS sequence"/>
</dbReference>
<evidence type="ECO:0000313" key="2">
    <source>
        <dbReference type="Proteomes" id="UP001516400"/>
    </source>
</evidence>
<accession>A0ABD2P9B0</accession>
<protein>
    <submittedName>
        <fullName evidence="1">Uncharacterized protein</fullName>
    </submittedName>
</protein>
<dbReference type="AlphaFoldDB" id="A0ABD2P9B0"/>
<sequence>NGRVFYGDSGSGRATKSLSKTYCLSANTHGSIPTVKIQYFTSSFLIMNPRAYQDRHNTIARICYQANAIQLRLPNFLLKCFQYQPYNLMQNDDFKLYWDIKMETVSELLSAFILSFAIT</sequence>
<comment type="caution">
    <text evidence="1">The sequence shown here is derived from an EMBL/GenBank/DDBJ whole genome shotgun (WGS) entry which is preliminary data.</text>
</comment>
<organism evidence="1 2">
    <name type="scientific">Cryptolaemus montrouzieri</name>
    <dbReference type="NCBI Taxonomy" id="559131"/>
    <lineage>
        <taxon>Eukaryota</taxon>
        <taxon>Metazoa</taxon>
        <taxon>Ecdysozoa</taxon>
        <taxon>Arthropoda</taxon>
        <taxon>Hexapoda</taxon>
        <taxon>Insecta</taxon>
        <taxon>Pterygota</taxon>
        <taxon>Neoptera</taxon>
        <taxon>Endopterygota</taxon>
        <taxon>Coleoptera</taxon>
        <taxon>Polyphaga</taxon>
        <taxon>Cucujiformia</taxon>
        <taxon>Coccinelloidea</taxon>
        <taxon>Coccinellidae</taxon>
        <taxon>Scymninae</taxon>
        <taxon>Scymnini</taxon>
        <taxon>Cryptolaemus</taxon>
    </lineage>
</organism>
<feature type="non-terminal residue" evidence="1">
    <location>
        <position position="1"/>
    </location>
</feature>
<reference evidence="1 2" key="1">
    <citation type="journal article" date="2021" name="BMC Biol.">
        <title>Horizontally acquired antibacterial genes associated with adaptive radiation of ladybird beetles.</title>
        <authorList>
            <person name="Li H.S."/>
            <person name="Tang X.F."/>
            <person name="Huang Y.H."/>
            <person name="Xu Z.Y."/>
            <person name="Chen M.L."/>
            <person name="Du X.Y."/>
            <person name="Qiu B.Y."/>
            <person name="Chen P.T."/>
            <person name="Zhang W."/>
            <person name="Slipinski A."/>
            <person name="Escalona H.E."/>
            <person name="Waterhouse R.M."/>
            <person name="Zwick A."/>
            <person name="Pang H."/>
        </authorList>
    </citation>
    <scope>NUCLEOTIDE SEQUENCE [LARGE SCALE GENOMIC DNA]</scope>
    <source>
        <strain evidence="1">SYSU2018</strain>
    </source>
</reference>
<proteinExistence type="predicted"/>
<evidence type="ECO:0000313" key="1">
    <source>
        <dbReference type="EMBL" id="KAL3287475.1"/>
    </source>
</evidence>
<dbReference type="EMBL" id="JABFTP020000185">
    <property type="protein sequence ID" value="KAL3287475.1"/>
    <property type="molecule type" value="Genomic_DNA"/>
</dbReference>
<keyword evidence="2" id="KW-1185">Reference proteome</keyword>
<name>A0ABD2P9B0_9CUCU</name>